<dbReference type="PANTHER" id="PTHR18964">
    <property type="entry name" value="ROK (REPRESSOR, ORF, KINASE) FAMILY"/>
    <property type="match status" value="1"/>
</dbReference>
<dbReference type="PANTHER" id="PTHR18964:SF149">
    <property type="entry name" value="BIFUNCTIONAL UDP-N-ACETYLGLUCOSAMINE 2-EPIMERASE_N-ACETYLMANNOSAMINE KINASE"/>
    <property type="match status" value="1"/>
</dbReference>
<dbReference type="Gene3D" id="1.10.10.10">
    <property type="entry name" value="Winged helix-like DNA-binding domain superfamily/Winged helix DNA-binding domain"/>
    <property type="match status" value="1"/>
</dbReference>
<dbReference type="SUPFAM" id="SSF53067">
    <property type="entry name" value="Actin-like ATPase domain"/>
    <property type="match status" value="1"/>
</dbReference>
<dbReference type="PROSITE" id="PS01125">
    <property type="entry name" value="ROK"/>
    <property type="match status" value="1"/>
</dbReference>
<dbReference type="InterPro" id="IPR000600">
    <property type="entry name" value="ROK"/>
</dbReference>
<dbReference type="Pfam" id="PF00480">
    <property type="entry name" value="ROK"/>
    <property type="match status" value="1"/>
</dbReference>
<dbReference type="SUPFAM" id="SSF46785">
    <property type="entry name" value="Winged helix' DNA-binding domain"/>
    <property type="match status" value="1"/>
</dbReference>
<keyword evidence="4" id="KW-1185">Reference proteome</keyword>
<evidence type="ECO:0000313" key="4">
    <source>
        <dbReference type="Proteomes" id="UP001059120"/>
    </source>
</evidence>
<organism evidence="3 4">
    <name type="scientific">Vibrio pelagius</name>
    <dbReference type="NCBI Taxonomy" id="28169"/>
    <lineage>
        <taxon>Bacteria</taxon>
        <taxon>Pseudomonadati</taxon>
        <taxon>Pseudomonadota</taxon>
        <taxon>Gammaproteobacteria</taxon>
        <taxon>Vibrionales</taxon>
        <taxon>Vibrionaceae</taxon>
        <taxon>Vibrio</taxon>
    </lineage>
</organism>
<dbReference type="InterPro" id="IPR036390">
    <property type="entry name" value="WH_DNA-bd_sf"/>
</dbReference>
<reference evidence="3" key="1">
    <citation type="submission" date="2022-01" db="EMBL/GenBank/DDBJ databases">
        <title>Alginate degradation mechanism of Vibrio pelagius WXL662.</title>
        <authorList>
            <person name="He X."/>
        </authorList>
    </citation>
    <scope>NUCLEOTIDE SEQUENCE</scope>
    <source>
        <strain evidence="3">WXL662</strain>
    </source>
</reference>
<dbReference type="EMBL" id="CP090614">
    <property type="protein sequence ID" value="UTT84433.1"/>
    <property type="molecule type" value="Genomic_DNA"/>
</dbReference>
<dbReference type="InterPro" id="IPR043129">
    <property type="entry name" value="ATPase_NBD"/>
</dbReference>
<keyword evidence="2" id="KW-0119">Carbohydrate metabolism</keyword>
<dbReference type="InterPro" id="IPR036388">
    <property type="entry name" value="WH-like_DNA-bd_sf"/>
</dbReference>
<name>A0ABY5G3A0_VIBPE</name>
<dbReference type="CDD" id="cd24074">
    <property type="entry name" value="ASKHA_ATPase_ROK_Mlc"/>
    <property type="match status" value="1"/>
</dbReference>
<sequence length="405" mass="44674">MYMAQPGHIDHIKQVNAGRVYKLIDLKGPISRIDLSKQSELAPASITKITRELMEAHLIHETTVQEATTRGRPAVGLQTNNEGWQFLSMRLGRGYLTIALHELGGDVLIDTKIDIHERDQDDVLARLLHEIDEFFQTYAEQLDRVTSIAVTLPGLVNSEQGIVLQMPHYNVENLALGPEIHKETGLPVFIANDTRAWALAEKLFGNSQDNDNSVLISIHHGLGAGIILDGRVLQGRHGNIGELGHIQIDKQGKLCHCGNRGCLETVASSQAIREQVKERLAQGERSSLEGIEDVTIEQICAAAAEGDPMAVEVIEQLGHYLGSAISIVINLFNPEKILIGGVVNQAKSVLYPAIQKCIEEQSLKVYHQDLELMESRFYKQATMPGAALIKQALYDGQLLMRVIEG</sequence>
<dbReference type="Gene3D" id="3.30.420.40">
    <property type="match status" value="2"/>
</dbReference>
<dbReference type="RefSeq" id="WP_255230381.1">
    <property type="nucleotide sequence ID" value="NZ_CP090614.1"/>
</dbReference>
<accession>A0ABY5G3A0</accession>
<dbReference type="Proteomes" id="UP001059120">
    <property type="component" value="Chromosome 1"/>
</dbReference>
<gene>
    <name evidence="3" type="ORF">LZI70_12210</name>
</gene>
<dbReference type="InterPro" id="IPR049874">
    <property type="entry name" value="ROK_cs"/>
</dbReference>
<proteinExistence type="inferred from homology"/>
<evidence type="ECO:0000256" key="2">
    <source>
        <dbReference type="ARBA" id="ARBA00023277"/>
    </source>
</evidence>
<evidence type="ECO:0000256" key="1">
    <source>
        <dbReference type="ARBA" id="ARBA00006479"/>
    </source>
</evidence>
<protein>
    <submittedName>
        <fullName evidence="3">ROK family protein</fullName>
    </submittedName>
</protein>
<evidence type="ECO:0000313" key="3">
    <source>
        <dbReference type="EMBL" id="UTT84433.1"/>
    </source>
</evidence>
<comment type="similarity">
    <text evidence="1">Belongs to the ROK (NagC/XylR) family.</text>
</comment>